<dbReference type="OMA" id="GFQQNEP"/>
<dbReference type="GO" id="GO:0005634">
    <property type="term" value="C:nucleus"/>
    <property type="evidence" value="ECO:0007669"/>
    <property type="project" value="TreeGrafter"/>
</dbReference>
<evidence type="ECO:0000256" key="1">
    <source>
        <dbReference type="ARBA" id="ARBA00013459"/>
    </source>
</evidence>
<dbReference type="Pfam" id="PF09073">
    <property type="entry name" value="BUD22"/>
    <property type="match status" value="1"/>
</dbReference>
<feature type="region of interest" description="Disordered" evidence="5">
    <location>
        <begin position="204"/>
        <end position="385"/>
    </location>
</feature>
<comment type="function">
    <text evidence="3">May be involved in regulating transcriptional activation of cardiac genes during the aging process. May play a role in biosynthesis and/or processing of SLC2A4 in adipose cells.</text>
</comment>
<dbReference type="PANTHER" id="PTHR23325:SF1">
    <property type="entry name" value="SERUM RESPONSE FACTOR-BINDING PROTEIN 1"/>
    <property type="match status" value="1"/>
</dbReference>
<keyword evidence="2" id="KW-0175">Coiled coil</keyword>
<evidence type="ECO:0000259" key="6">
    <source>
        <dbReference type="Pfam" id="PF09073"/>
    </source>
</evidence>
<dbReference type="STRING" id="69293.ENSGACP00000011947"/>
<evidence type="ECO:0000256" key="2">
    <source>
        <dbReference type="ARBA" id="ARBA00023054"/>
    </source>
</evidence>
<name>G3P2X4_GASAC</name>
<dbReference type="PANTHER" id="PTHR23325">
    <property type="entry name" value="SERUM RESPONSE FACTOR-BINDING"/>
    <property type="match status" value="1"/>
</dbReference>
<feature type="compositionally biased region" description="Basic and acidic residues" evidence="5">
    <location>
        <begin position="424"/>
        <end position="439"/>
    </location>
</feature>
<proteinExistence type="predicted"/>
<dbReference type="Ensembl" id="ENSGACT00000011971.1">
    <property type="protein sequence ID" value="ENSGACP00000011947.1"/>
    <property type="gene ID" value="ENSGACG00000009055.1"/>
</dbReference>
<dbReference type="InterPro" id="IPR037393">
    <property type="entry name" value="Bud22/SRFB1"/>
</dbReference>
<feature type="compositionally biased region" description="Basic and acidic residues" evidence="5">
    <location>
        <begin position="300"/>
        <end position="310"/>
    </location>
</feature>
<dbReference type="AlphaFoldDB" id="G3P2X4"/>
<dbReference type="InterPro" id="IPR015158">
    <property type="entry name" value="Bud22_dom"/>
</dbReference>
<feature type="compositionally biased region" description="Acidic residues" evidence="5">
    <location>
        <begin position="323"/>
        <end position="337"/>
    </location>
</feature>
<reference evidence="7" key="1">
    <citation type="submission" date="2006-01" db="EMBL/GenBank/DDBJ databases">
        <authorList>
            <person name="Lindblad-Toh K."/>
            <person name="Mauceli E."/>
            <person name="Grabherr M."/>
            <person name="Chang J.L."/>
            <person name="Lander E.S."/>
        </authorList>
    </citation>
    <scope>NUCLEOTIDE SEQUENCE [LARGE SCALE GENOMIC DNA]</scope>
</reference>
<reference evidence="7" key="2">
    <citation type="submission" date="2024-04" db="UniProtKB">
        <authorList>
            <consortium name="Ensembl"/>
        </authorList>
    </citation>
    <scope>IDENTIFICATION</scope>
</reference>
<accession>G3P2X4</accession>
<evidence type="ECO:0000256" key="5">
    <source>
        <dbReference type="SAM" id="MobiDB-lite"/>
    </source>
</evidence>
<evidence type="ECO:0000256" key="4">
    <source>
        <dbReference type="ARBA" id="ARBA00033254"/>
    </source>
</evidence>
<feature type="compositionally biased region" description="Basic and acidic residues" evidence="5">
    <location>
        <begin position="1"/>
        <end position="19"/>
    </location>
</feature>
<dbReference type="InParanoid" id="G3P2X4"/>
<dbReference type="GO" id="GO:0030686">
    <property type="term" value="C:90S preribosome"/>
    <property type="evidence" value="ECO:0007669"/>
    <property type="project" value="TreeGrafter"/>
</dbReference>
<dbReference type="eggNOG" id="ENOG502QV1I">
    <property type="taxonomic scope" value="Eukaryota"/>
</dbReference>
<dbReference type="Bgee" id="ENSGACG00000009055">
    <property type="expression patterns" value="Expressed in embryo and 12 other cell types or tissues"/>
</dbReference>
<organism evidence="7">
    <name type="scientific">Gasterosteus aculeatus</name>
    <name type="common">Three-spined stickleback</name>
    <dbReference type="NCBI Taxonomy" id="69293"/>
    <lineage>
        <taxon>Eukaryota</taxon>
        <taxon>Metazoa</taxon>
        <taxon>Chordata</taxon>
        <taxon>Craniata</taxon>
        <taxon>Vertebrata</taxon>
        <taxon>Euteleostomi</taxon>
        <taxon>Actinopterygii</taxon>
        <taxon>Neopterygii</taxon>
        <taxon>Teleostei</taxon>
        <taxon>Neoteleostei</taxon>
        <taxon>Acanthomorphata</taxon>
        <taxon>Eupercaria</taxon>
        <taxon>Perciformes</taxon>
        <taxon>Cottioidei</taxon>
        <taxon>Gasterosteales</taxon>
        <taxon>Gasterosteidae</taxon>
        <taxon>Gasterosteus</taxon>
    </lineage>
</organism>
<sequence length="487" mass="54605">MDKIEESLPSAQEKDKEEDLKEEDLGEEDLEEDDAADEEELGDDNEHEGGGEQEDKEIPKAAGKNKKRIPFPAKPSGKKRDGGLNLNNEVVLMRKEVKRVRALVIRKVTRQMGALKKKKGKEMEVEKNQRRVTRLLEEIRAMKILSPDLVTKTALQKDLDFEQVCKNPKSAISDRAIARIATHPQFKKKIEIIKAAVKSFKDEWMTGGKPGGREKVQNKAGNVAPYSQEEKGEGKSERTEENIKAEQKEIFDKEEGGEILEDTEEATVAEPEKETVEARPSVDTASDQKKTTTPAAKNANHAEKKPELKSATKLLQKKASDLEASDVEEKEYFDDSTEERFNKQSSQSEESDDDDNGFFVGKVSNVGGDEANGRCEENPPDQFQSELDELETRLKSKATGLQSVFCPSLSSSRLGRGRGAGRGRGGDRFRGHAGLERDFSTPPRFQKQDNHQEPQQALHPSWEASKKRKEQQGQILAFQGKKIKFDD</sequence>
<evidence type="ECO:0000313" key="7">
    <source>
        <dbReference type="Ensembl" id="ENSGACP00000011947.1"/>
    </source>
</evidence>
<evidence type="ECO:0000256" key="3">
    <source>
        <dbReference type="ARBA" id="ARBA00025646"/>
    </source>
</evidence>
<dbReference type="GO" id="GO:0030490">
    <property type="term" value="P:maturation of SSU-rRNA"/>
    <property type="evidence" value="ECO:0007669"/>
    <property type="project" value="TreeGrafter"/>
</dbReference>
<protein>
    <recommendedName>
        <fullName evidence="1">Serum response factor-binding protein 1</fullName>
    </recommendedName>
    <alternativeName>
        <fullName evidence="4">SRF-dependent transcription regulation-associated protein</fullName>
    </alternativeName>
</protein>
<feature type="region of interest" description="Disordered" evidence="5">
    <location>
        <begin position="408"/>
        <end position="487"/>
    </location>
</feature>
<feature type="domain" description="Bud22" evidence="6">
    <location>
        <begin position="440"/>
        <end position="486"/>
    </location>
</feature>
<feature type="compositionally biased region" description="Basic and acidic residues" evidence="5">
    <location>
        <begin position="228"/>
        <end position="256"/>
    </location>
</feature>
<feature type="compositionally biased region" description="Acidic residues" evidence="5">
    <location>
        <begin position="257"/>
        <end position="267"/>
    </location>
</feature>
<feature type="compositionally biased region" description="Acidic residues" evidence="5">
    <location>
        <begin position="20"/>
        <end position="55"/>
    </location>
</feature>
<feature type="region of interest" description="Disordered" evidence="5">
    <location>
        <begin position="1"/>
        <end position="84"/>
    </location>
</feature>